<accession>A0A917PFU3</accession>
<name>A0A917PFU3_9DEIO</name>
<reference evidence="2" key="1">
    <citation type="journal article" date="2014" name="Int. J. Syst. Evol. Microbiol.">
        <title>Complete genome sequence of Corynebacterium casei LMG S-19264T (=DSM 44701T), isolated from a smear-ripened cheese.</title>
        <authorList>
            <consortium name="US DOE Joint Genome Institute (JGI-PGF)"/>
            <person name="Walter F."/>
            <person name="Albersmeier A."/>
            <person name="Kalinowski J."/>
            <person name="Ruckert C."/>
        </authorList>
    </citation>
    <scope>NUCLEOTIDE SEQUENCE</scope>
    <source>
        <strain evidence="2">JCM 14371</strain>
    </source>
</reference>
<proteinExistence type="predicted"/>
<evidence type="ECO:0000256" key="1">
    <source>
        <dbReference type="SAM" id="Phobius"/>
    </source>
</evidence>
<protein>
    <recommendedName>
        <fullName evidence="4">DUF420 domain-containing protein</fullName>
    </recommendedName>
</protein>
<sequence length="159" mass="17505">MGELLATASVITIVLSGLALVTGVVLIRRGNREAHMRAMLTATSLAVLFLVFYLSKVAIGYTKTWVGPAEWRTWYLVLLATHTLMAALNVPLALVALWYAWKGRIAAGSLARIQEVPAAAALFARHRAWVRWTVPVWLYVAVTGWIIYVALERFGAVKG</sequence>
<feature type="transmembrane region" description="Helical" evidence="1">
    <location>
        <begin position="132"/>
        <end position="151"/>
    </location>
</feature>
<dbReference type="PANTHER" id="PTHR37692:SF1">
    <property type="entry name" value="DUF420 DOMAIN-CONTAINING PROTEIN"/>
    <property type="match status" value="1"/>
</dbReference>
<evidence type="ECO:0000313" key="2">
    <source>
        <dbReference type="EMBL" id="GGJ75463.1"/>
    </source>
</evidence>
<keyword evidence="1" id="KW-1133">Transmembrane helix</keyword>
<organism evidence="2 3">
    <name type="scientific">Deinococcus aquiradiocola</name>
    <dbReference type="NCBI Taxonomy" id="393059"/>
    <lineage>
        <taxon>Bacteria</taxon>
        <taxon>Thermotogati</taxon>
        <taxon>Deinococcota</taxon>
        <taxon>Deinococci</taxon>
        <taxon>Deinococcales</taxon>
        <taxon>Deinococcaceae</taxon>
        <taxon>Deinococcus</taxon>
    </lineage>
</organism>
<dbReference type="RefSeq" id="WP_188962881.1">
    <property type="nucleotide sequence ID" value="NZ_BMOE01000005.1"/>
</dbReference>
<keyword evidence="1" id="KW-0472">Membrane</keyword>
<gene>
    <name evidence="2" type="ORF">GCM10008939_19660</name>
</gene>
<evidence type="ECO:0008006" key="4">
    <source>
        <dbReference type="Google" id="ProtNLM"/>
    </source>
</evidence>
<dbReference type="InterPro" id="IPR007352">
    <property type="entry name" value="DUF420"/>
</dbReference>
<dbReference type="AlphaFoldDB" id="A0A917PFU3"/>
<feature type="transmembrane region" description="Helical" evidence="1">
    <location>
        <begin position="39"/>
        <end position="62"/>
    </location>
</feature>
<dbReference type="PANTHER" id="PTHR37692">
    <property type="entry name" value="HYPOTHETICAL MEMBRANE SPANNING PROTEIN"/>
    <property type="match status" value="1"/>
</dbReference>
<dbReference type="Pfam" id="PF04238">
    <property type="entry name" value="DUF420"/>
    <property type="match status" value="1"/>
</dbReference>
<evidence type="ECO:0000313" key="3">
    <source>
        <dbReference type="Proteomes" id="UP000635726"/>
    </source>
</evidence>
<feature type="transmembrane region" description="Helical" evidence="1">
    <location>
        <begin position="74"/>
        <end position="101"/>
    </location>
</feature>
<comment type="caution">
    <text evidence="2">The sequence shown here is derived from an EMBL/GenBank/DDBJ whole genome shotgun (WGS) entry which is preliminary data.</text>
</comment>
<feature type="transmembrane region" description="Helical" evidence="1">
    <location>
        <begin position="6"/>
        <end position="27"/>
    </location>
</feature>
<keyword evidence="3" id="KW-1185">Reference proteome</keyword>
<dbReference type="Proteomes" id="UP000635726">
    <property type="component" value="Unassembled WGS sequence"/>
</dbReference>
<dbReference type="EMBL" id="BMOE01000005">
    <property type="protein sequence ID" value="GGJ75463.1"/>
    <property type="molecule type" value="Genomic_DNA"/>
</dbReference>
<keyword evidence="1" id="KW-0812">Transmembrane</keyword>
<reference evidence="2" key="2">
    <citation type="submission" date="2020-09" db="EMBL/GenBank/DDBJ databases">
        <authorList>
            <person name="Sun Q."/>
            <person name="Ohkuma M."/>
        </authorList>
    </citation>
    <scope>NUCLEOTIDE SEQUENCE</scope>
    <source>
        <strain evidence="2">JCM 14371</strain>
    </source>
</reference>